<evidence type="ECO:0000313" key="4">
    <source>
        <dbReference type="EMBL" id="CAF1566855.1"/>
    </source>
</evidence>
<proteinExistence type="predicted"/>
<dbReference type="GO" id="GO:0003676">
    <property type="term" value="F:nucleic acid binding"/>
    <property type="evidence" value="ECO:0007669"/>
    <property type="project" value="InterPro"/>
</dbReference>
<feature type="region of interest" description="Disordered" evidence="2">
    <location>
        <begin position="421"/>
        <end position="441"/>
    </location>
</feature>
<evidence type="ECO:0000313" key="5">
    <source>
        <dbReference type="EMBL" id="CAF4360171.1"/>
    </source>
</evidence>
<dbReference type="EMBL" id="CAJNOK010042975">
    <property type="protein sequence ID" value="CAF1566855.1"/>
    <property type="molecule type" value="Genomic_DNA"/>
</dbReference>
<accession>A0A8S2USU2</accession>
<feature type="domain" description="Tc1-like transposase DDE" evidence="3">
    <location>
        <begin position="178"/>
        <end position="372"/>
    </location>
</feature>
<dbReference type="Pfam" id="PF13358">
    <property type="entry name" value="DDE_3"/>
    <property type="match status" value="1"/>
</dbReference>
<evidence type="ECO:0000256" key="1">
    <source>
        <dbReference type="SAM" id="Coils"/>
    </source>
</evidence>
<dbReference type="Proteomes" id="UP000677228">
    <property type="component" value="Unassembled WGS sequence"/>
</dbReference>
<evidence type="ECO:0000313" key="6">
    <source>
        <dbReference type="Proteomes" id="UP000682733"/>
    </source>
</evidence>
<dbReference type="InterPro" id="IPR038717">
    <property type="entry name" value="Tc1-like_DDE_dom"/>
</dbReference>
<dbReference type="Gene3D" id="3.30.420.10">
    <property type="entry name" value="Ribonuclease H-like superfamily/Ribonuclease H"/>
    <property type="match status" value="1"/>
</dbReference>
<dbReference type="AlphaFoldDB" id="A0A8S2USU2"/>
<dbReference type="InterPro" id="IPR036397">
    <property type="entry name" value="RNaseH_sf"/>
</dbReference>
<dbReference type="PANTHER" id="PTHR33939">
    <property type="entry name" value="PROTEIN CBG22215"/>
    <property type="match status" value="1"/>
</dbReference>
<comment type="caution">
    <text evidence="5">The sequence shown here is derived from an EMBL/GenBank/DDBJ whole genome shotgun (WGS) entry which is preliminary data.</text>
</comment>
<sequence length="441" mass="51398">MRSVERLKSEFREDQERLTEEIRRTTEEELKKHNEKHELTLRLRHRSSSRAERRFSPMRTQVEQGTPVARAPSKTTHSGRPAILLSEQQQEHIRYTFHRILADRIYPTTEKILDYMLADDDDFPVHSPTTLLRWMKKLGLVYKRTSKVIVPLDSPSFMAARARYFRALDQLKSKGSKIFWHDETWCNKNEEKVFVWTDGTTGKGRLRNSDGKGKRLAISALLSNSGFHLPSVDIFECDENHSMDSNYFVAWIDRASHTIRKELGKGATVTLILDNATWHNRLTEETMPPKRSWKKQLIINWLDKHDLPFTDNMTKAELLEVAFDNLPSKRYVVDEVAAKNDVQILRLPIKHCMLNPIELAWSGLKNFVRKNNTNFRLSDVRHLAMQWISSLTAGDSGAYIDHTLKIEETFKKSDRFTEQIEEDLMDEDDDDVNSEEEGVLD</sequence>
<gene>
    <name evidence="4" type="ORF">OVA965_LOCUS40129</name>
    <name evidence="5" type="ORF">TMI583_LOCUS41525</name>
</gene>
<evidence type="ECO:0000256" key="2">
    <source>
        <dbReference type="SAM" id="MobiDB-lite"/>
    </source>
</evidence>
<feature type="coiled-coil region" evidence="1">
    <location>
        <begin position="1"/>
        <end position="28"/>
    </location>
</feature>
<name>A0A8S2USU2_9BILA</name>
<evidence type="ECO:0000259" key="3">
    <source>
        <dbReference type="Pfam" id="PF13358"/>
    </source>
</evidence>
<dbReference type="EMBL" id="CAJOBA010065704">
    <property type="protein sequence ID" value="CAF4360171.1"/>
    <property type="molecule type" value="Genomic_DNA"/>
</dbReference>
<dbReference type="Proteomes" id="UP000682733">
    <property type="component" value="Unassembled WGS sequence"/>
</dbReference>
<keyword evidence="1" id="KW-0175">Coiled coil</keyword>
<reference evidence="5" key="1">
    <citation type="submission" date="2021-02" db="EMBL/GenBank/DDBJ databases">
        <authorList>
            <person name="Nowell W R."/>
        </authorList>
    </citation>
    <scope>NUCLEOTIDE SEQUENCE</scope>
</reference>
<dbReference type="PANTHER" id="PTHR33939:SF1">
    <property type="entry name" value="DUF4371 DOMAIN-CONTAINING PROTEIN"/>
    <property type="match status" value="1"/>
</dbReference>
<protein>
    <recommendedName>
        <fullName evidence="3">Tc1-like transposase DDE domain-containing protein</fullName>
    </recommendedName>
</protein>
<organism evidence="5 6">
    <name type="scientific">Didymodactylos carnosus</name>
    <dbReference type="NCBI Taxonomy" id="1234261"/>
    <lineage>
        <taxon>Eukaryota</taxon>
        <taxon>Metazoa</taxon>
        <taxon>Spiralia</taxon>
        <taxon>Gnathifera</taxon>
        <taxon>Rotifera</taxon>
        <taxon>Eurotatoria</taxon>
        <taxon>Bdelloidea</taxon>
        <taxon>Philodinida</taxon>
        <taxon>Philodinidae</taxon>
        <taxon>Didymodactylos</taxon>
    </lineage>
</organism>